<dbReference type="Pfam" id="PF24764">
    <property type="entry name" value="rva_4"/>
    <property type="match status" value="1"/>
</dbReference>
<dbReference type="OrthoDB" id="3353107at2759"/>
<dbReference type="AlphaFoldDB" id="A0A165CIJ3"/>
<organism evidence="2 3">
    <name type="scientific">Laetiporus sulphureus 93-53</name>
    <dbReference type="NCBI Taxonomy" id="1314785"/>
    <lineage>
        <taxon>Eukaryota</taxon>
        <taxon>Fungi</taxon>
        <taxon>Dikarya</taxon>
        <taxon>Basidiomycota</taxon>
        <taxon>Agaricomycotina</taxon>
        <taxon>Agaricomycetes</taxon>
        <taxon>Polyporales</taxon>
        <taxon>Laetiporus</taxon>
    </lineage>
</organism>
<dbReference type="EMBL" id="KV427649">
    <property type="protein sequence ID" value="KZT02876.1"/>
    <property type="molecule type" value="Genomic_DNA"/>
</dbReference>
<name>A0A165CIJ3_9APHY</name>
<evidence type="ECO:0000313" key="2">
    <source>
        <dbReference type="EMBL" id="KZT02876.1"/>
    </source>
</evidence>
<sequence>MEQHRGSGQGSYIWGWCKWKTLFLDLEAHCGLNPTIAAHVWLLHHLFLAAINHDAQDWASAWNSHHLQIHSERERSPRDMFFFSMVQDGPRGLRAITDAIQESIHDIAAYGIDWEVADDPVLMNHLLQNNPQDWAEQNPFTVNPSTLSDVTCEPPDCPLTTVEIEALDTYLASVVDLCRVVWQQALTSCNHLINQRPQNVVQQP</sequence>
<gene>
    <name evidence="2" type="ORF">LAESUDRAFT_738542</name>
</gene>
<proteinExistence type="predicted"/>
<evidence type="ECO:0000313" key="3">
    <source>
        <dbReference type="Proteomes" id="UP000076871"/>
    </source>
</evidence>
<dbReference type="InterPro" id="IPR058913">
    <property type="entry name" value="Integrase_dom_put"/>
</dbReference>
<evidence type="ECO:0000259" key="1">
    <source>
        <dbReference type="Pfam" id="PF24764"/>
    </source>
</evidence>
<protein>
    <recommendedName>
        <fullName evidence="1">Integrase core domain-containing protein</fullName>
    </recommendedName>
</protein>
<dbReference type="Proteomes" id="UP000076871">
    <property type="component" value="Unassembled WGS sequence"/>
</dbReference>
<dbReference type="STRING" id="1314785.A0A165CIJ3"/>
<dbReference type="GeneID" id="63827940"/>
<accession>A0A165CIJ3</accession>
<keyword evidence="3" id="KW-1185">Reference proteome</keyword>
<dbReference type="InParanoid" id="A0A165CIJ3"/>
<feature type="domain" description="Integrase core" evidence="1">
    <location>
        <begin position="18"/>
        <end position="88"/>
    </location>
</feature>
<dbReference type="RefSeq" id="XP_040760616.1">
    <property type="nucleotide sequence ID" value="XM_040910911.1"/>
</dbReference>
<reference evidence="2 3" key="1">
    <citation type="journal article" date="2016" name="Mol. Biol. Evol.">
        <title>Comparative Genomics of Early-Diverging Mushroom-Forming Fungi Provides Insights into the Origins of Lignocellulose Decay Capabilities.</title>
        <authorList>
            <person name="Nagy L.G."/>
            <person name="Riley R."/>
            <person name="Tritt A."/>
            <person name="Adam C."/>
            <person name="Daum C."/>
            <person name="Floudas D."/>
            <person name="Sun H."/>
            <person name="Yadav J.S."/>
            <person name="Pangilinan J."/>
            <person name="Larsson K.H."/>
            <person name="Matsuura K."/>
            <person name="Barry K."/>
            <person name="Labutti K."/>
            <person name="Kuo R."/>
            <person name="Ohm R.A."/>
            <person name="Bhattacharya S.S."/>
            <person name="Shirouzu T."/>
            <person name="Yoshinaga Y."/>
            <person name="Martin F.M."/>
            <person name="Grigoriev I.V."/>
            <person name="Hibbett D.S."/>
        </authorList>
    </citation>
    <scope>NUCLEOTIDE SEQUENCE [LARGE SCALE GENOMIC DNA]</scope>
    <source>
        <strain evidence="2 3">93-53</strain>
    </source>
</reference>